<keyword evidence="3" id="KW-1133">Transmembrane helix</keyword>
<organism evidence="7 8">
    <name type="scientific">Pseudorhodobacter turbinis</name>
    <dbReference type="NCBI Taxonomy" id="2500533"/>
    <lineage>
        <taxon>Bacteria</taxon>
        <taxon>Pseudomonadati</taxon>
        <taxon>Pseudomonadota</taxon>
        <taxon>Alphaproteobacteria</taxon>
        <taxon>Rhodobacterales</taxon>
        <taxon>Paracoccaceae</taxon>
        <taxon>Pseudorhodobacter</taxon>
    </lineage>
</organism>
<keyword evidence="8" id="KW-1185">Reference proteome</keyword>
<evidence type="ECO:0000313" key="7">
    <source>
        <dbReference type="EMBL" id="QCO55313.1"/>
    </source>
</evidence>
<comment type="subcellular location">
    <subcellularLocation>
        <location evidence="1">Membrane</location>
        <topology evidence="1">Single-pass membrane protein</topology>
    </subcellularLocation>
</comment>
<evidence type="ECO:0000256" key="1">
    <source>
        <dbReference type="ARBA" id="ARBA00004167"/>
    </source>
</evidence>
<dbReference type="AlphaFoldDB" id="A0A4P8EF60"/>
<name>A0A4P8EF60_9RHOB</name>
<dbReference type="GO" id="GO:0005886">
    <property type="term" value="C:plasma membrane"/>
    <property type="evidence" value="ECO:0007669"/>
    <property type="project" value="InterPro"/>
</dbReference>
<dbReference type="GO" id="GO:0097347">
    <property type="term" value="C:TAM protein secretion complex"/>
    <property type="evidence" value="ECO:0007669"/>
    <property type="project" value="TreeGrafter"/>
</dbReference>
<feature type="signal peptide" evidence="5">
    <location>
        <begin position="1"/>
        <end position="20"/>
    </location>
</feature>
<dbReference type="GO" id="GO:0009306">
    <property type="term" value="P:protein secretion"/>
    <property type="evidence" value="ECO:0007669"/>
    <property type="project" value="InterPro"/>
</dbReference>
<reference evidence="7 8" key="1">
    <citation type="submission" date="2019-05" db="EMBL/GenBank/DDBJ databases">
        <title>Pseudorhodobacter turbinis sp. nov., isolated from the gut of the Korean turban shell.</title>
        <authorList>
            <person name="Jeong Y.-S."/>
            <person name="Kang W.-R."/>
            <person name="Bae J.-W."/>
        </authorList>
    </citation>
    <scope>NUCLEOTIDE SEQUENCE [LARGE SCALE GENOMIC DNA]</scope>
    <source>
        <strain evidence="7 8">S12M18</strain>
    </source>
</reference>
<dbReference type="Pfam" id="PF04357">
    <property type="entry name" value="TamB"/>
    <property type="match status" value="1"/>
</dbReference>
<sequence>MRNFFIVLLCLCVLPIAAMAQEDDRGFLTEFLEENLSGAGRKVVVTGFTGALSSQAQIEQLTIADDDGIWLTLNNVVLDWSRASLLRGVVSVTELVADEIILARKPLPAADAAPTPEATGFSLPDLPVSINVKKLEAKRIALGESLMGQALEGSLLAALSLDGGEGSADLQLLRTDDGPDGRVALKASYANDSRSLALDLEVVEAAGGIASSLLGLPGTPSVGLIIAGSGPLDDFAADLDLRTDGKERLLGKVTLKGQEDGAQRLGVDFAGDVAPLFLPQYADFFGPEISLKAEALRQTSGQVDLSQLSLKARAISLEGAATIAADGLPERFSLTGQLGLPGAEPVLLLFGGDAQTRVASAELAVAFDVARGDGWAAEVTLQGLSRADVAVKNATITGAGRIDRAASGGAIVDGTLKFGAENVDLTDPALAAALGRDLRGQVTFDWQQGGLGLRIGRLELAEDGYDIVASARFNDLAAGFRTSGKVEARYNDLSRLSALAGRPLGGAGALRVSGQIIPLGGQFDAEGSVTGTDISVGIAEVDNLLAGKSTIDFAAGRSTKGTFLRKLDVTAGTLGLTASGKLASDGSDITGKLRFSDLSVLGAKYGGSLIADAGFSGTLDQGRVTLDGTGTDLKIGQAQADALTSGESRLSVAIGLQGKRLEIEKAQITNPQINVDATGFYDPEDSDVSAKLSLPDLAPLGPGYRGSLRADVTATGTLDAGHVVLAGRGDNLAIGNTQADGLLQGQSTLNVSASFRDRKVQIDNANLSNPQLSVKANGSMTDDVRQVQMEARLANLALLVPEFPGAVTIAGSASEDGNGVQLDLKGTGPGGIDGRISGRIAEGFGSADLSIKGSSQAGLANAFLGGRSISGRTEVDLRLNGPFALSSISGQARLSGGRFSAPKLPFGLNDIAATANLGANAARISVTASPSTGGSLTVNGSVDLAAPNTADLQTTLRDVVLKDPDLYNIMLSGNVTVQGPLTGGAVIGGEVRIREAEFRVPTSGFTAIGSLPDLKHRNEPTDVRATRFKAGLIDLGSSQESAARRPFGLNLTISAPSRMYVRGRGIDAELGGRVVIRGDTNNVIPSGSFDLIRGRLDILGKRLVLDQAQLLLQGDLIPTLNIVANNESDGVVTSVVIEGRADDPEITFRSVPDLPQEEVLARLLFGRDIQNISALQAAQLANAVATLAGKGGEGIISKLRKGFGLDDFDVSTDADGEVSVKAGKYISKRVYTEVEVDQKGRSQVNLNLDLKKGVTVRGSVGADGQAGLGVFFEKDY</sequence>
<evidence type="ECO:0000256" key="5">
    <source>
        <dbReference type="SAM" id="SignalP"/>
    </source>
</evidence>
<keyword evidence="2" id="KW-0812">Transmembrane</keyword>
<evidence type="ECO:0000313" key="8">
    <source>
        <dbReference type="Proteomes" id="UP000298631"/>
    </source>
</evidence>
<dbReference type="RefSeq" id="WP_137192996.1">
    <property type="nucleotide sequence ID" value="NZ_CP039964.1"/>
</dbReference>
<evidence type="ECO:0000256" key="3">
    <source>
        <dbReference type="ARBA" id="ARBA00022989"/>
    </source>
</evidence>
<feature type="domain" description="Translocation and assembly module TamB C-terminal" evidence="6">
    <location>
        <begin position="927"/>
        <end position="1276"/>
    </location>
</feature>
<evidence type="ECO:0000256" key="4">
    <source>
        <dbReference type="ARBA" id="ARBA00023136"/>
    </source>
</evidence>
<dbReference type="PANTHER" id="PTHR36985:SF1">
    <property type="entry name" value="TRANSLOCATION AND ASSEMBLY MODULE SUBUNIT TAMB"/>
    <property type="match status" value="1"/>
</dbReference>
<evidence type="ECO:0000259" key="6">
    <source>
        <dbReference type="Pfam" id="PF04357"/>
    </source>
</evidence>
<dbReference type="KEGG" id="pseb:EOK75_05705"/>
<feature type="chain" id="PRO_5020404594" evidence="5">
    <location>
        <begin position="21"/>
        <end position="1276"/>
    </location>
</feature>
<dbReference type="PANTHER" id="PTHR36985">
    <property type="entry name" value="TRANSLOCATION AND ASSEMBLY MODULE SUBUNIT TAMB"/>
    <property type="match status" value="1"/>
</dbReference>
<accession>A0A4P8EF60</accession>
<dbReference type="EMBL" id="CP039964">
    <property type="protein sequence ID" value="QCO55313.1"/>
    <property type="molecule type" value="Genomic_DNA"/>
</dbReference>
<dbReference type="InterPro" id="IPR007452">
    <property type="entry name" value="TamB_C"/>
</dbReference>
<dbReference type="OrthoDB" id="7784409at2"/>
<gene>
    <name evidence="7" type="ORF">EOK75_05705</name>
</gene>
<protein>
    <submittedName>
        <fullName evidence="7">Translocation and assembly module protein TamB</fullName>
    </submittedName>
</protein>
<proteinExistence type="predicted"/>
<evidence type="ECO:0000256" key="2">
    <source>
        <dbReference type="ARBA" id="ARBA00022692"/>
    </source>
</evidence>
<keyword evidence="5" id="KW-0732">Signal</keyword>
<keyword evidence="4" id="KW-0472">Membrane</keyword>
<dbReference type="Proteomes" id="UP000298631">
    <property type="component" value="Chromosome"/>
</dbReference>